<organism evidence="10 11">
    <name type="scientific">Plectus sambesii</name>
    <dbReference type="NCBI Taxonomy" id="2011161"/>
    <lineage>
        <taxon>Eukaryota</taxon>
        <taxon>Metazoa</taxon>
        <taxon>Ecdysozoa</taxon>
        <taxon>Nematoda</taxon>
        <taxon>Chromadorea</taxon>
        <taxon>Plectida</taxon>
        <taxon>Plectina</taxon>
        <taxon>Plectoidea</taxon>
        <taxon>Plectidae</taxon>
        <taxon>Plectus</taxon>
    </lineage>
</organism>
<evidence type="ECO:0000313" key="11">
    <source>
        <dbReference type="WBParaSite" id="PSAMB.scaffold4824size13441.g25340.t1"/>
    </source>
</evidence>
<comment type="caution">
    <text evidence="9">Lacks conserved residue(s) required for the propagation of feature annotation.</text>
</comment>
<dbReference type="PANTHER" id="PTHR12929">
    <property type="entry name" value="SOLUTE CARRIER FAMILY 52"/>
    <property type="match status" value="1"/>
</dbReference>
<keyword evidence="10" id="KW-1185">Reference proteome</keyword>
<dbReference type="PANTHER" id="PTHR12929:SF10">
    <property type="entry name" value="RIBOFLAVIN TRANSPORTER"/>
    <property type="match status" value="1"/>
</dbReference>
<dbReference type="AlphaFoldDB" id="A0A914WPZ1"/>
<keyword evidence="5 9" id="KW-1003">Cell membrane</keyword>
<name>A0A914WPZ1_9BILA</name>
<keyword evidence="8 9" id="KW-0472">Membrane</keyword>
<dbReference type="GO" id="GO:0032217">
    <property type="term" value="F:riboflavin transmembrane transporter activity"/>
    <property type="evidence" value="ECO:0007669"/>
    <property type="project" value="UniProtKB-UniRule"/>
</dbReference>
<evidence type="ECO:0000256" key="8">
    <source>
        <dbReference type="ARBA" id="ARBA00023136"/>
    </source>
</evidence>
<proteinExistence type="inferred from homology"/>
<dbReference type="Proteomes" id="UP000887566">
    <property type="component" value="Unplaced"/>
</dbReference>
<evidence type="ECO:0000256" key="3">
    <source>
        <dbReference type="ARBA" id="ARBA00006366"/>
    </source>
</evidence>
<dbReference type="InterPro" id="IPR009357">
    <property type="entry name" value="Riboflavin_transptr"/>
</dbReference>
<keyword evidence="7 9" id="KW-1133">Transmembrane helix</keyword>
<dbReference type="GO" id="GO:0005886">
    <property type="term" value="C:plasma membrane"/>
    <property type="evidence" value="ECO:0007669"/>
    <property type="project" value="UniProtKB-SubCell"/>
</dbReference>
<evidence type="ECO:0000256" key="2">
    <source>
        <dbReference type="ARBA" id="ARBA00004651"/>
    </source>
</evidence>
<accession>A0A914WPZ1</accession>
<sequence length="68" mass="7340">ILAAVCALGIQAYLRTSMAGMLREGAEGSESRLFWCGVFTQLGSFVGAVLIFPLVSVYHLFQSAPQCR</sequence>
<keyword evidence="4 9" id="KW-0813">Transport</keyword>
<feature type="transmembrane region" description="Helical" evidence="9">
    <location>
        <begin position="38"/>
        <end position="61"/>
    </location>
</feature>
<protein>
    <recommendedName>
        <fullName evidence="9">Riboflavin transporter</fullName>
    </recommendedName>
</protein>
<comment type="function">
    <text evidence="9">Plasma membrane transporter mediating the uptake by cells of the water soluble vitamin B2/riboflavin that plays a key role in biochemical oxidation-reduction reactions of the carbohydrate, lipid, and amino acid metabolism.</text>
</comment>
<keyword evidence="6 9" id="KW-0812">Transmembrane</keyword>
<evidence type="ECO:0000256" key="6">
    <source>
        <dbReference type="ARBA" id="ARBA00022692"/>
    </source>
</evidence>
<comment type="subcellular location">
    <subcellularLocation>
        <location evidence="2 9">Cell membrane</location>
        <topology evidence="2 9">Multi-pass membrane protein</topology>
    </subcellularLocation>
</comment>
<reference evidence="11" key="1">
    <citation type="submission" date="2022-11" db="UniProtKB">
        <authorList>
            <consortium name="WormBaseParasite"/>
        </authorList>
    </citation>
    <scope>IDENTIFICATION</scope>
</reference>
<dbReference type="WBParaSite" id="PSAMB.scaffold4824size13441.g25340.t1">
    <property type="protein sequence ID" value="PSAMB.scaffold4824size13441.g25340.t1"/>
    <property type="gene ID" value="PSAMB.scaffold4824size13441.g25340"/>
</dbReference>
<evidence type="ECO:0000256" key="5">
    <source>
        <dbReference type="ARBA" id="ARBA00022475"/>
    </source>
</evidence>
<comment type="similarity">
    <text evidence="3 9">Belongs to the riboflavin transporter family.</text>
</comment>
<dbReference type="Pfam" id="PF06237">
    <property type="entry name" value="SLC52_ribofla_tr"/>
    <property type="match status" value="1"/>
</dbReference>
<evidence type="ECO:0000256" key="7">
    <source>
        <dbReference type="ARBA" id="ARBA00022989"/>
    </source>
</evidence>
<evidence type="ECO:0000313" key="10">
    <source>
        <dbReference type="Proteomes" id="UP000887566"/>
    </source>
</evidence>
<evidence type="ECO:0000256" key="4">
    <source>
        <dbReference type="ARBA" id="ARBA00022448"/>
    </source>
</evidence>
<comment type="catalytic activity">
    <reaction evidence="1 9">
        <text>riboflavin(in) = riboflavin(out)</text>
        <dbReference type="Rhea" id="RHEA:35015"/>
        <dbReference type="ChEBI" id="CHEBI:57986"/>
    </reaction>
</comment>
<evidence type="ECO:0000256" key="9">
    <source>
        <dbReference type="RuleBase" id="RU368035"/>
    </source>
</evidence>
<evidence type="ECO:0000256" key="1">
    <source>
        <dbReference type="ARBA" id="ARBA00000215"/>
    </source>
</evidence>